<keyword evidence="2" id="KW-1185">Reference proteome</keyword>
<name>A0ABV9RVV7_9PSEU</name>
<proteinExistence type="predicted"/>
<accession>A0ABV9RVV7</accession>
<dbReference type="Proteomes" id="UP001595909">
    <property type="component" value="Unassembled WGS sequence"/>
</dbReference>
<organism evidence="1 2">
    <name type="scientific">Actinomycetospora chibensis</name>
    <dbReference type="NCBI Taxonomy" id="663606"/>
    <lineage>
        <taxon>Bacteria</taxon>
        <taxon>Bacillati</taxon>
        <taxon>Actinomycetota</taxon>
        <taxon>Actinomycetes</taxon>
        <taxon>Pseudonocardiales</taxon>
        <taxon>Pseudonocardiaceae</taxon>
        <taxon>Actinomycetospora</taxon>
    </lineage>
</organism>
<dbReference type="EMBL" id="JBHSIM010000060">
    <property type="protein sequence ID" value="MFC4836360.1"/>
    <property type="molecule type" value="Genomic_DNA"/>
</dbReference>
<reference evidence="2" key="1">
    <citation type="journal article" date="2019" name="Int. J. Syst. Evol. Microbiol.">
        <title>The Global Catalogue of Microorganisms (GCM) 10K type strain sequencing project: providing services to taxonomists for standard genome sequencing and annotation.</title>
        <authorList>
            <consortium name="The Broad Institute Genomics Platform"/>
            <consortium name="The Broad Institute Genome Sequencing Center for Infectious Disease"/>
            <person name="Wu L."/>
            <person name="Ma J."/>
        </authorList>
    </citation>
    <scope>NUCLEOTIDE SEQUENCE [LARGE SCALE GENOMIC DNA]</scope>
    <source>
        <strain evidence="2">CCUG 50347</strain>
    </source>
</reference>
<gene>
    <name evidence="1" type="ORF">ACFPEL_28405</name>
</gene>
<dbReference type="RefSeq" id="WP_274188479.1">
    <property type="nucleotide sequence ID" value="NZ_BAABHN010000060.1"/>
</dbReference>
<comment type="caution">
    <text evidence="1">The sequence shown here is derived from an EMBL/GenBank/DDBJ whole genome shotgun (WGS) entry which is preliminary data.</text>
</comment>
<sequence length="148" mass="15165">MTLRLPTGEVTVLLGEQIVRRRLMDMLDDSSARGDTGRPATVHRVSAGASEGVATRRRRLEDAGDADGAAIVLVDHITDGLDAAGRRAVLGALATVAARGAAVLVDDGDCVAALAVADGTLRADPVRGLVLEPASGSAAPLEELYRAS</sequence>
<evidence type="ECO:0000313" key="2">
    <source>
        <dbReference type="Proteomes" id="UP001595909"/>
    </source>
</evidence>
<evidence type="ECO:0000313" key="1">
    <source>
        <dbReference type="EMBL" id="MFC4836360.1"/>
    </source>
</evidence>
<protein>
    <submittedName>
        <fullName evidence="1">Uncharacterized protein</fullName>
    </submittedName>
</protein>